<dbReference type="PANTHER" id="PTHR23327">
    <property type="entry name" value="RING FINGER PROTEIN 127"/>
    <property type="match status" value="1"/>
</dbReference>
<evidence type="ECO:0000313" key="11">
    <source>
        <dbReference type="EMBL" id="OTF77070.1"/>
    </source>
</evidence>
<feature type="coiled-coil region" evidence="7">
    <location>
        <begin position="221"/>
        <end position="262"/>
    </location>
</feature>
<feature type="domain" description="FHA" evidence="9">
    <location>
        <begin position="89"/>
        <end position="138"/>
    </location>
</feature>
<dbReference type="PROSITE" id="PS50006">
    <property type="entry name" value="FHA_DOMAIN"/>
    <property type="match status" value="1"/>
</dbReference>
<dbReference type="EMBL" id="MUJZ01034468">
    <property type="protein sequence ID" value="OTF77070.1"/>
    <property type="molecule type" value="Genomic_DNA"/>
</dbReference>
<dbReference type="Gene3D" id="3.30.40.10">
    <property type="entry name" value="Zinc/RING finger domain, C3HC4 (zinc finger)"/>
    <property type="match status" value="1"/>
</dbReference>
<dbReference type="GO" id="GO:0008270">
    <property type="term" value="F:zinc ion binding"/>
    <property type="evidence" value="ECO:0007669"/>
    <property type="project" value="UniProtKB-KW"/>
</dbReference>
<dbReference type="AlphaFoldDB" id="A0A1Y3B863"/>
<evidence type="ECO:0000256" key="5">
    <source>
        <dbReference type="ARBA" id="ARBA00022833"/>
    </source>
</evidence>
<evidence type="ECO:0000256" key="1">
    <source>
        <dbReference type="ARBA" id="ARBA00005797"/>
    </source>
</evidence>
<keyword evidence="7" id="KW-0175">Coiled coil</keyword>
<dbReference type="Gene3D" id="2.60.200.20">
    <property type="match status" value="1"/>
</dbReference>
<feature type="domain" description="RING-type" evidence="10">
    <location>
        <begin position="293"/>
        <end position="332"/>
    </location>
</feature>
<evidence type="ECO:0000313" key="12">
    <source>
        <dbReference type="Proteomes" id="UP000194236"/>
    </source>
</evidence>
<evidence type="ECO:0000256" key="6">
    <source>
        <dbReference type="PROSITE-ProRule" id="PRU00175"/>
    </source>
</evidence>
<dbReference type="InterPro" id="IPR017907">
    <property type="entry name" value="Znf_RING_CS"/>
</dbReference>
<dbReference type="SMART" id="SM00240">
    <property type="entry name" value="FHA"/>
    <property type="match status" value="1"/>
</dbReference>
<dbReference type="SUPFAM" id="SSF57850">
    <property type="entry name" value="RING/U-box"/>
    <property type="match status" value="1"/>
</dbReference>
<reference evidence="11 12" key="1">
    <citation type="submission" date="2017-03" db="EMBL/GenBank/DDBJ databases">
        <title>Genome Survey of Euroglyphus maynei.</title>
        <authorList>
            <person name="Arlian L.G."/>
            <person name="Morgan M.S."/>
            <person name="Rider S.D."/>
        </authorList>
    </citation>
    <scope>NUCLEOTIDE SEQUENCE [LARGE SCALE GENOMIC DNA]</scope>
    <source>
        <strain evidence="11">Arlian Lab</strain>
        <tissue evidence="11">Whole body</tissue>
    </source>
</reference>
<organism evidence="11 12">
    <name type="scientific">Euroglyphus maynei</name>
    <name type="common">Mayne's house dust mite</name>
    <dbReference type="NCBI Taxonomy" id="6958"/>
    <lineage>
        <taxon>Eukaryota</taxon>
        <taxon>Metazoa</taxon>
        <taxon>Ecdysozoa</taxon>
        <taxon>Arthropoda</taxon>
        <taxon>Chelicerata</taxon>
        <taxon>Arachnida</taxon>
        <taxon>Acari</taxon>
        <taxon>Acariformes</taxon>
        <taxon>Sarcoptiformes</taxon>
        <taxon>Astigmata</taxon>
        <taxon>Psoroptidia</taxon>
        <taxon>Analgoidea</taxon>
        <taxon>Pyroglyphidae</taxon>
        <taxon>Pyroglyphinae</taxon>
        <taxon>Euroglyphus</taxon>
    </lineage>
</organism>
<dbReference type="Pfam" id="PF13445">
    <property type="entry name" value="zf-RING_UBOX"/>
    <property type="match status" value="1"/>
</dbReference>
<evidence type="ECO:0000256" key="3">
    <source>
        <dbReference type="ARBA" id="ARBA00022723"/>
    </source>
</evidence>
<keyword evidence="12" id="KW-1185">Reference proteome</keyword>
<dbReference type="InterPro" id="IPR000253">
    <property type="entry name" value="FHA_dom"/>
</dbReference>
<evidence type="ECO:0000256" key="4">
    <source>
        <dbReference type="ARBA" id="ARBA00022771"/>
    </source>
</evidence>
<evidence type="ECO:0000256" key="2">
    <source>
        <dbReference type="ARBA" id="ARBA00017908"/>
    </source>
</evidence>
<feature type="region of interest" description="Disordered" evidence="8">
    <location>
        <begin position="632"/>
        <end position="658"/>
    </location>
</feature>
<dbReference type="CDD" id="cd00060">
    <property type="entry name" value="FHA"/>
    <property type="match status" value="1"/>
</dbReference>
<dbReference type="InterPro" id="IPR027370">
    <property type="entry name" value="Znf-RING_euk"/>
</dbReference>
<evidence type="ECO:0000256" key="8">
    <source>
        <dbReference type="SAM" id="MobiDB-lite"/>
    </source>
</evidence>
<sequence>MNNNLRNNLQINLNTPSHIIHRHHHNPSNVNNGSEQQFSEQQNQDNYELLQQLELQEKKEVPIAAGLIRIITKPEHNCFNEMILTKSQLTIGRDNQSDFQITSIEISRRHARIVHKDSSWYMINLNSTNGVYINGQKVSRPMRLLDNCFVTFGPLANSTFRYVFVENYELFMLMKKTMGKTAAHIQRSFIVGGNDITHDSTQPRKDDNSTNVNTVDPGIDINRVQQSVASFKTQIKNCESEMNKLRMEAKNKKQELDLIMTKIDMVNKEFVRKSESIKGPDALKNVIFNEMSCSICYDVMHEPTVLNCEHTFCFSCIDAWNRHGKQHCPICRKKFSRTTKSIQFQSLIKLILDHYLNEEELKERKQSIESRLTDPAFTSYEMSNGSNTYDEINEILQGLDLTLRDTLFNFLNFADSERQPNLGEILIESDDDDDDDVSFFDEGDQDVNDELFDEEEEDEQPSSNVNRNLYFVVNEDNNEHDESLDEVDRPNVVSSQIANFSDRFRLRRFINLMSSTNESMAFRDESNAANLNLDAIFSSDDENENSEHLEDDDLMDIDQSVIILDDDEDDNQHLIQTQMRNEMNRRRRTLVGNGSNIRTRNRRPTGIGQYASQWNVRPMRNRLTTINIHQTNSLQPRLRRTRNPPYSNRNGRSNESMA</sequence>
<accession>A0A1Y3B863</accession>
<comment type="caution">
    <text evidence="11">The sequence shown here is derived from an EMBL/GenBank/DDBJ whole genome shotgun (WGS) entry which is preliminary data.</text>
</comment>
<evidence type="ECO:0000256" key="7">
    <source>
        <dbReference type="SAM" id="Coils"/>
    </source>
</evidence>
<keyword evidence="5" id="KW-0862">Zinc</keyword>
<feature type="compositionally biased region" description="Polar residues" evidence="8">
    <location>
        <begin position="644"/>
        <end position="658"/>
    </location>
</feature>
<dbReference type="OrthoDB" id="5971507at2759"/>
<dbReference type="Pfam" id="PF00498">
    <property type="entry name" value="FHA"/>
    <property type="match status" value="1"/>
</dbReference>
<keyword evidence="4 6" id="KW-0863">Zinc-finger</keyword>
<dbReference type="InterPro" id="IPR008984">
    <property type="entry name" value="SMAD_FHA_dom_sf"/>
</dbReference>
<dbReference type="PROSITE" id="PS00518">
    <property type="entry name" value="ZF_RING_1"/>
    <property type="match status" value="1"/>
</dbReference>
<dbReference type="InterPro" id="IPR001841">
    <property type="entry name" value="Znf_RING"/>
</dbReference>
<dbReference type="Proteomes" id="UP000194236">
    <property type="component" value="Unassembled WGS sequence"/>
</dbReference>
<comment type="similarity">
    <text evidence="1">Belongs to the CHFR family.</text>
</comment>
<feature type="compositionally biased region" description="Polar residues" evidence="8">
    <location>
        <begin position="27"/>
        <end position="39"/>
    </location>
</feature>
<protein>
    <recommendedName>
        <fullName evidence="2">E3 ubiquitin-protein ligase CHFR</fullName>
    </recommendedName>
</protein>
<name>A0A1Y3B863_EURMA</name>
<dbReference type="SMART" id="SM00184">
    <property type="entry name" value="RING"/>
    <property type="match status" value="1"/>
</dbReference>
<evidence type="ECO:0000259" key="9">
    <source>
        <dbReference type="PROSITE" id="PS50006"/>
    </source>
</evidence>
<dbReference type="PROSITE" id="PS50089">
    <property type="entry name" value="ZF_RING_2"/>
    <property type="match status" value="1"/>
</dbReference>
<evidence type="ECO:0000259" key="10">
    <source>
        <dbReference type="PROSITE" id="PS50089"/>
    </source>
</evidence>
<gene>
    <name evidence="11" type="ORF">BLA29_002790</name>
</gene>
<feature type="region of interest" description="Disordered" evidence="8">
    <location>
        <begin position="19"/>
        <end position="43"/>
    </location>
</feature>
<dbReference type="SUPFAM" id="SSF49879">
    <property type="entry name" value="SMAD/FHA domain"/>
    <property type="match status" value="1"/>
</dbReference>
<proteinExistence type="inferred from homology"/>
<keyword evidence="3" id="KW-0479">Metal-binding</keyword>
<dbReference type="InterPro" id="IPR013083">
    <property type="entry name" value="Znf_RING/FYVE/PHD"/>
</dbReference>